<dbReference type="SMART" id="SM01008">
    <property type="entry name" value="Ald_Xan_dh_C"/>
    <property type="match status" value="1"/>
</dbReference>
<accession>A0A438G2N3</accession>
<proteinExistence type="inferred from homology"/>
<evidence type="ECO:0000313" key="18">
    <source>
        <dbReference type="EMBL" id="RVW66451.1"/>
    </source>
</evidence>
<evidence type="ECO:0000256" key="16">
    <source>
        <dbReference type="ARBA" id="ARBA00067017"/>
    </source>
</evidence>
<protein>
    <recommendedName>
        <fullName evidence="16">indole-3-acetaldehyde oxidase</fullName>
        <ecNumber evidence="16">1.2.3.7</ecNumber>
    </recommendedName>
</protein>
<dbReference type="PANTHER" id="PTHR11908:SF132">
    <property type="entry name" value="ALDEHYDE OXIDASE 1-RELATED"/>
    <property type="match status" value="1"/>
</dbReference>
<dbReference type="InterPro" id="IPR016208">
    <property type="entry name" value="Ald_Oxase/xanthine_DH-like"/>
</dbReference>
<dbReference type="InterPro" id="IPR036856">
    <property type="entry name" value="Ald_Oxase/Xan_DH_a/b_sf"/>
</dbReference>
<keyword evidence="7" id="KW-0479">Metal-binding</keyword>
<evidence type="ECO:0000256" key="12">
    <source>
        <dbReference type="ARBA" id="ARBA00023014"/>
    </source>
</evidence>
<dbReference type="FunFam" id="3.30.365.10:FF:000001">
    <property type="entry name" value="Xanthine dehydrogenase oxidase"/>
    <property type="match status" value="1"/>
</dbReference>
<dbReference type="Gene3D" id="1.10.150.120">
    <property type="entry name" value="[2Fe-2S]-binding domain"/>
    <property type="match status" value="1"/>
</dbReference>
<dbReference type="InterPro" id="IPR046867">
    <property type="entry name" value="AldOxase/xan_DH_MoCoBD2"/>
</dbReference>
<feature type="domain" description="2Fe-2S ferredoxin-type" evidence="17">
    <location>
        <begin position="10"/>
        <end position="97"/>
    </location>
</feature>
<dbReference type="InterPro" id="IPR008274">
    <property type="entry name" value="AldOxase/xan_DH_MoCoBD1"/>
</dbReference>
<keyword evidence="10" id="KW-0560">Oxidoreductase</keyword>
<dbReference type="Pfam" id="PF01799">
    <property type="entry name" value="Fer2_2"/>
    <property type="match status" value="1"/>
</dbReference>
<gene>
    <name evidence="18" type="primary">AAO3_5</name>
    <name evidence="18" type="ORF">CK203_065196</name>
</gene>
<dbReference type="Gene3D" id="3.30.365.10">
    <property type="entry name" value="Aldehyde oxidase/xanthine dehydrogenase, molybdopterin binding domain"/>
    <property type="match status" value="4"/>
</dbReference>
<evidence type="ECO:0000256" key="9">
    <source>
        <dbReference type="ARBA" id="ARBA00022865"/>
    </source>
</evidence>
<dbReference type="GO" id="GO:0009688">
    <property type="term" value="P:abscisic acid biosynthetic process"/>
    <property type="evidence" value="ECO:0007669"/>
    <property type="project" value="UniProtKB-KW"/>
</dbReference>
<evidence type="ECO:0000256" key="6">
    <source>
        <dbReference type="ARBA" id="ARBA00022714"/>
    </source>
</evidence>
<evidence type="ECO:0000256" key="2">
    <source>
        <dbReference type="ARBA" id="ARBA00001974"/>
    </source>
</evidence>
<keyword evidence="9" id="KW-0937">Abscisic acid biosynthesis</keyword>
<evidence type="ECO:0000256" key="5">
    <source>
        <dbReference type="ARBA" id="ARBA00022630"/>
    </source>
</evidence>
<comment type="cofactor">
    <cofactor evidence="1">
        <name>Mo-molybdopterin</name>
        <dbReference type="ChEBI" id="CHEBI:71302"/>
    </cofactor>
</comment>
<dbReference type="Gene3D" id="3.90.1170.50">
    <property type="entry name" value="Aldehyde oxidase/xanthine dehydrogenase, a/b hammerhead"/>
    <property type="match status" value="1"/>
</dbReference>
<dbReference type="PROSITE" id="PS00197">
    <property type="entry name" value="2FE2S_FER_1"/>
    <property type="match status" value="1"/>
</dbReference>
<dbReference type="Gene3D" id="3.10.20.30">
    <property type="match status" value="1"/>
</dbReference>
<dbReference type="GO" id="GO:0050302">
    <property type="term" value="F:indole-3-acetaldehyde oxidase activity"/>
    <property type="evidence" value="ECO:0007669"/>
    <property type="project" value="UniProtKB-EC"/>
</dbReference>
<dbReference type="InterPro" id="IPR000674">
    <property type="entry name" value="Ald_Oxase/Xan_DH_a/b"/>
</dbReference>
<evidence type="ECO:0000256" key="7">
    <source>
        <dbReference type="ARBA" id="ARBA00022723"/>
    </source>
</evidence>
<keyword evidence="11" id="KW-0408">Iron</keyword>
<comment type="cofactor">
    <cofactor evidence="2">
        <name>FAD</name>
        <dbReference type="ChEBI" id="CHEBI:57692"/>
    </cofactor>
</comment>
<dbReference type="GO" id="GO:0051537">
    <property type="term" value="F:2 iron, 2 sulfur cluster binding"/>
    <property type="evidence" value="ECO:0007669"/>
    <property type="project" value="UniProtKB-KW"/>
</dbReference>
<evidence type="ECO:0000256" key="15">
    <source>
        <dbReference type="ARBA" id="ARBA00034078"/>
    </source>
</evidence>
<evidence type="ECO:0000256" key="4">
    <source>
        <dbReference type="ARBA" id="ARBA00022505"/>
    </source>
</evidence>
<evidence type="ECO:0000256" key="8">
    <source>
        <dbReference type="ARBA" id="ARBA00022827"/>
    </source>
</evidence>
<keyword evidence="8" id="KW-0274">FAD</keyword>
<comment type="cofactor">
    <cofactor evidence="15">
        <name>[2Fe-2S] cluster</name>
        <dbReference type="ChEBI" id="CHEBI:190135"/>
    </cofactor>
</comment>
<dbReference type="SUPFAM" id="SSF54292">
    <property type="entry name" value="2Fe-2S ferredoxin-like"/>
    <property type="match status" value="1"/>
</dbReference>
<dbReference type="GO" id="GO:0009851">
    <property type="term" value="P:auxin biosynthetic process"/>
    <property type="evidence" value="ECO:0007669"/>
    <property type="project" value="UniProtKB-KW"/>
</dbReference>
<keyword evidence="12" id="KW-0411">Iron-sulfur</keyword>
<dbReference type="EC" id="1.2.3.7" evidence="16"/>
<evidence type="ECO:0000313" key="19">
    <source>
        <dbReference type="Proteomes" id="UP000288805"/>
    </source>
</evidence>
<dbReference type="Pfam" id="PF20256">
    <property type="entry name" value="MoCoBD_2"/>
    <property type="match status" value="1"/>
</dbReference>
<dbReference type="Pfam" id="PF00111">
    <property type="entry name" value="Fer2"/>
    <property type="match status" value="1"/>
</dbReference>
<dbReference type="FunFam" id="3.10.20.30:FF:000012">
    <property type="entry name" value="Xanthine dehydrogenase/oxidase"/>
    <property type="match status" value="1"/>
</dbReference>
<sequence length="866" mass="94688">MEQSEPTVNDCLVFSVNGERFEVSTIHPSATLLEFLRSHTPFKGAKLSCGEGGCGACVVLLSKYDPVLDQVDDFAVSSCLTLLCSINGCSITTTEGLGNIKNGFHPIHERFSGFHASQCGFCTPGMCMSFFSALVNAQKTQRPEPPLGFSKLKVSEAERAIAGNLCRCTGYRPIADACKSFAADVDMEDLGFNSFWRKGDSNEVKISSLPLYNHNDKICTFPEFLKNETRSSLLLDSRRYSWNNPVSLEELQSLLGSVEDGNGTRVKVVVGNTVGSTVNIMNGLKSEELTLEEFFRRPELDSKTIKLVRGIVVPDDGTSSPAYRASLAVSFLLSSLAIWLSLILNLMMVVELNRQYHPVGEPIAKSGAALQASGEAVYVDDIPSPMNCLHGAFIYSTKPYARVKGIKFKPKSLPDGVSSLISFKDIPGENIGSKTIFGIEPLFADDFTRCAGQYIAFVVADTQKHADMAANLAVVDYDVGNLEPPILSVEEAVRRSSFFEVPSIFNPKKVGDFSRGMAEADHKILSAEIKLGSQYYFYMETQTALAIPDEDNCIGVYSSIQCPEYAHSTISRCLGIPEHNVRVITRRVGGGFGGKAIRAMPVATACALAAYKLRRPVRIYMNRKTDMIIAGGRHPMKITYSVGFKSDGKITALHLDILINAGIAADISPIMPHNLLGALKKYDWGALSFDIKVCKTNHSTKSAMRAPGEYKLHLFLKLAGEPVDYTLPSIWDKLASSSRLKQRTEMIKQFNMCNKWQKRGISQVPIVHEVSLRPTPGKVSILSDGSVAVEVGGIELGQGLWTKVKQMAAFALSSIQCDGMGDFLEKVRVIQSDTLSLIQGVLLLEALHQSPAVKLLDSAAIFWLKD</sequence>
<dbReference type="SUPFAM" id="SSF54665">
    <property type="entry name" value="CO dehydrogenase molybdoprotein N-domain-like"/>
    <property type="match status" value="1"/>
</dbReference>
<keyword evidence="4" id="KW-0500">Molybdenum</keyword>
<dbReference type="InterPro" id="IPR016167">
    <property type="entry name" value="FAD-bd_PCMH_sub1"/>
</dbReference>
<dbReference type="GO" id="GO:0005506">
    <property type="term" value="F:iron ion binding"/>
    <property type="evidence" value="ECO:0007669"/>
    <property type="project" value="InterPro"/>
</dbReference>
<dbReference type="PROSITE" id="PS51085">
    <property type="entry name" value="2FE2S_FER_2"/>
    <property type="match status" value="1"/>
</dbReference>
<dbReference type="EMBL" id="QGNW01000653">
    <property type="protein sequence ID" value="RVW66451.1"/>
    <property type="molecule type" value="Genomic_DNA"/>
</dbReference>
<evidence type="ECO:0000256" key="10">
    <source>
        <dbReference type="ARBA" id="ARBA00023002"/>
    </source>
</evidence>
<keyword evidence="14" id="KW-0073">Auxin biosynthesis</keyword>
<comment type="caution">
    <text evidence="18">The sequence shown here is derived from an EMBL/GenBank/DDBJ whole genome shotgun (WGS) entry which is preliminary data.</text>
</comment>
<evidence type="ECO:0000256" key="3">
    <source>
        <dbReference type="ARBA" id="ARBA00006849"/>
    </source>
</evidence>
<dbReference type="InterPro" id="IPR037165">
    <property type="entry name" value="AldOxase/xan_DH_Mopterin-bd_sf"/>
</dbReference>
<dbReference type="Proteomes" id="UP000288805">
    <property type="component" value="Unassembled WGS sequence"/>
</dbReference>
<name>A0A438G2N3_VITVI</name>
<evidence type="ECO:0000256" key="11">
    <source>
        <dbReference type="ARBA" id="ARBA00023004"/>
    </source>
</evidence>
<dbReference type="SUPFAM" id="SSF47741">
    <property type="entry name" value="CO dehydrogenase ISP C-domain like"/>
    <property type="match status" value="1"/>
</dbReference>
<dbReference type="FunFam" id="1.10.150.120:FF:000006">
    <property type="entry name" value="Aldehyde oxidase"/>
    <property type="match status" value="1"/>
</dbReference>
<evidence type="ECO:0000256" key="13">
    <source>
        <dbReference type="ARBA" id="ARBA00023027"/>
    </source>
</evidence>
<evidence type="ECO:0000256" key="1">
    <source>
        <dbReference type="ARBA" id="ARBA00001924"/>
    </source>
</evidence>
<dbReference type="InterPro" id="IPR036010">
    <property type="entry name" value="2Fe-2S_ferredoxin-like_sf"/>
</dbReference>
<dbReference type="Pfam" id="PF01315">
    <property type="entry name" value="Ald_Xan_dh_C"/>
    <property type="match status" value="1"/>
</dbReference>
<keyword evidence="5" id="KW-0285">Flavoprotein</keyword>
<comment type="similarity">
    <text evidence="3">Belongs to the xanthine dehydrogenase family.</text>
</comment>
<keyword evidence="6" id="KW-0001">2Fe-2S</keyword>
<organism evidence="18 19">
    <name type="scientific">Vitis vinifera</name>
    <name type="common">Grape</name>
    <dbReference type="NCBI Taxonomy" id="29760"/>
    <lineage>
        <taxon>Eukaryota</taxon>
        <taxon>Viridiplantae</taxon>
        <taxon>Streptophyta</taxon>
        <taxon>Embryophyta</taxon>
        <taxon>Tracheophyta</taxon>
        <taxon>Spermatophyta</taxon>
        <taxon>Magnoliopsida</taxon>
        <taxon>eudicotyledons</taxon>
        <taxon>Gunneridae</taxon>
        <taxon>Pentapetalae</taxon>
        <taxon>rosids</taxon>
        <taxon>Vitales</taxon>
        <taxon>Vitaceae</taxon>
        <taxon>Viteae</taxon>
        <taxon>Vitis</taxon>
    </lineage>
</organism>
<keyword evidence="13" id="KW-0520">NAD</keyword>
<dbReference type="AlphaFoldDB" id="A0A438G2N3"/>
<dbReference type="InterPro" id="IPR036884">
    <property type="entry name" value="2Fe-2S-bd_dom_sf"/>
</dbReference>
<evidence type="ECO:0000259" key="17">
    <source>
        <dbReference type="PROSITE" id="PS51085"/>
    </source>
</evidence>
<dbReference type="CDD" id="cd00207">
    <property type="entry name" value="fer2"/>
    <property type="match status" value="1"/>
</dbReference>
<evidence type="ECO:0000256" key="14">
    <source>
        <dbReference type="ARBA" id="ARBA00023070"/>
    </source>
</evidence>
<dbReference type="PANTHER" id="PTHR11908">
    <property type="entry name" value="XANTHINE DEHYDROGENASE"/>
    <property type="match status" value="1"/>
</dbReference>
<reference evidence="18 19" key="1">
    <citation type="journal article" date="2018" name="PLoS Genet.">
        <title>Population sequencing reveals clonal diversity and ancestral inbreeding in the grapevine cultivar Chardonnay.</title>
        <authorList>
            <person name="Roach M.J."/>
            <person name="Johnson D.L."/>
            <person name="Bohlmann J."/>
            <person name="van Vuuren H.J."/>
            <person name="Jones S.J."/>
            <person name="Pretorius I.S."/>
            <person name="Schmidt S.A."/>
            <person name="Borneman A.R."/>
        </authorList>
    </citation>
    <scope>NUCLEOTIDE SEQUENCE [LARGE SCALE GENOMIC DNA]</scope>
    <source>
        <strain evidence="19">cv. Chardonnay</strain>
        <tissue evidence="18">Leaf</tissue>
    </source>
</reference>
<dbReference type="InterPro" id="IPR012675">
    <property type="entry name" value="Beta-grasp_dom_sf"/>
</dbReference>
<dbReference type="Pfam" id="PF02738">
    <property type="entry name" value="MoCoBD_1"/>
    <property type="match status" value="1"/>
</dbReference>
<dbReference type="SUPFAM" id="SSF56003">
    <property type="entry name" value="Molybdenum cofactor-binding domain"/>
    <property type="match status" value="1"/>
</dbReference>
<dbReference type="InterPro" id="IPR002888">
    <property type="entry name" value="2Fe-2S-bd"/>
</dbReference>
<dbReference type="InterPro" id="IPR006058">
    <property type="entry name" value="2Fe2S_fd_BS"/>
</dbReference>
<dbReference type="Gene3D" id="3.30.43.10">
    <property type="entry name" value="Uridine Diphospho-n-acetylenolpyruvylglucosamine Reductase, domain 2"/>
    <property type="match status" value="1"/>
</dbReference>
<dbReference type="InterPro" id="IPR001041">
    <property type="entry name" value="2Fe-2S_ferredoxin-type"/>
</dbReference>